<dbReference type="InterPro" id="IPR041243">
    <property type="entry name" value="STI1/HOP_DP"/>
</dbReference>
<dbReference type="Pfam" id="PF17830">
    <property type="entry name" value="STI1-HOP_DP"/>
    <property type="match status" value="1"/>
</dbReference>
<name>D8LC77_ECTSI</name>
<dbReference type="eggNOG" id="ENOG502S2RK">
    <property type="taxonomic scope" value="Eukaryota"/>
</dbReference>
<dbReference type="OMA" id="ELMSEYM"/>
<dbReference type="Gene3D" id="1.10.260.100">
    <property type="match status" value="2"/>
</dbReference>
<dbReference type="Proteomes" id="UP000002630">
    <property type="component" value="Linkage Group LG08"/>
</dbReference>
<evidence type="ECO:0000313" key="4">
    <source>
        <dbReference type="EMBL" id="CBN79260.1"/>
    </source>
</evidence>
<reference evidence="4 5" key="1">
    <citation type="journal article" date="2010" name="Nature">
        <title>The Ectocarpus genome and the independent evolution of multicellularity in brown algae.</title>
        <authorList>
            <person name="Cock J.M."/>
            <person name="Sterck L."/>
            <person name="Rouze P."/>
            <person name="Scornet D."/>
            <person name="Allen A.E."/>
            <person name="Amoutzias G."/>
            <person name="Anthouard V."/>
            <person name="Artiguenave F."/>
            <person name="Aury J.M."/>
            <person name="Badger J.H."/>
            <person name="Beszteri B."/>
            <person name="Billiau K."/>
            <person name="Bonnet E."/>
            <person name="Bothwell J.H."/>
            <person name="Bowler C."/>
            <person name="Boyen C."/>
            <person name="Brownlee C."/>
            <person name="Carrano C.J."/>
            <person name="Charrier B."/>
            <person name="Cho G.Y."/>
            <person name="Coelho S.M."/>
            <person name="Collen J."/>
            <person name="Corre E."/>
            <person name="Da Silva C."/>
            <person name="Delage L."/>
            <person name="Delaroque N."/>
            <person name="Dittami S.M."/>
            <person name="Doulbeau S."/>
            <person name="Elias M."/>
            <person name="Farnham G."/>
            <person name="Gachon C.M."/>
            <person name="Gschloessl B."/>
            <person name="Heesch S."/>
            <person name="Jabbari K."/>
            <person name="Jubin C."/>
            <person name="Kawai H."/>
            <person name="Kimura K."/>
            <person name="Kloareg B."/>
            <person name="Kupper F.C."/>
            <person name="Lang D."/>
            <person name="Le Bail A."/>
            <person name="Leblanc C."/>
            <person name="Lerouge P."/>
            <person name="Lohr M."/>
            <person name="Lopez P.J."/>
            <person name="Martens C."/>
            <person name="Maumus F."/>
            <person name="Michel G."/>
            <person name="Miranda-Saavedra D."/>
            <person name="Morales J."/>
            <person name="Moreau H."/>
            <person name="Motomura T."/>
            <person name="Nagasato C."/>
            <person name="Napoli C.A."/>
            <person name="Nelson D.R."/>
            <person name="Nyvall-Collen P."/>
            <person name="Peters A.F."/>
            <person name="Pommier C."/>
            <person name="Potin P."/>
            <person name="Poulain J."/>
            <person name="Quesneville H."/>
            <person name="Read B."/>
            <person name="Rensing S.A."/>
            <person name="Ritter A."/>
            <person name="Rousvoal S."/>
            <person name="Samanta M."/>
            <person name="Samson G."/>
            <person name="Schroeder D.C."/>
            <person name="Segurens B."/>
            <person name="Strittmatter M."/>
            <person name="Tonon T."/>
            <person name="Tregear J.W."/>
            <person name="Valentin K."/>
            <person name="von Dassow P."/>
            <person name="Yamagishi T."/>
            <person name="Van de Peer Y."/>
            <person name="Wincker P."/>
        </authorList>
    </citation>
    <scope>NUCLEOTIDE SEQUENCE [LARGE SCALE GENOMIC DNA]</scope>
    <source>
        <strain evidence="5">Ec32 / CCAP1310/4</strain>
    </source>
</reference>
<evidence type="ECO:0000259" key="3">
    <source>
        <dbReference type="Pfam" id="PF17830"/>
    </source>
</evidence>
<dbReference type="EMBL" id="FN649733">
    <property type="protein sequence ID" value="CBN79260.1"/>
    <property type="molecule type" value="Genomic_DNA"/>
</dbReference>
<organism evidence="4 5">
    <name type="scientific">Ectocarpus siliculosus</name>
    <name type="common">Brown alga</name>
    <name type="synonym">Conferva siliculosa</name>
    <dbReference type="NCBI Taxonomy" id="2880"/>
    <lineage>
        <taxon>Eukaryota</taxon>
        <taxon>Sar</taxon>
        <taxon>Stramenopiles</taxon>
        <taxon>Ochrophyta</taxon>
        <taxon>PX clade</taxon>
        <taxon>Phaeophyceae</taxon>
        <taxon>Ectocarpales</taxon>
        <taxon>Ectocarpaceae</taxon>
        <taxon>Ectocarpus</taxon>
    </lineage>
</organism>
<evidence type="ECO:0000256" key="2">
    <source>
        <dbReference type="SAM" id="MobiDB-lite"/>
    </source>
</evidence>
<keyword evidence="1" id="KW-0677">Repeat</keyword>
<dbReference type="InParanoid" id="D8LC77"/>
<evidence type="ECO:0000256" key="1">
    <source>
        <dbReference type="ARBA" id="ARBA00022737"/>
    </source>
</evidence>
<dbReference type="STRING" id="2880.D8LC77"/>
<proteinExistence type="predicted"/>
<evidence type="ECO:0000313" key="5">
    <source>
        <dbReference type="Proteomes" id="UP000002630"/>
    </source>
</evidence>
<feature type="compositionally biased region" description="Basic and acidic residues" evidence="2">
    <location>
        <begin position="47"/>
        <end position="65"/>
    </location>
</feature>
<feature type="compositionally biased region" description="Basic and acidic residues" evidence="2">
    <location>
        <begin position="17"/>
        <end position="32"/>
    </location>
</feature>
<protein>
    <recommendedName>
        <fullName evidence="3">STI1/HOP DP domain-containing protein</fullName>
    </recommendedName>
</protein>
<dbReference type="EMBL" id="FN647683">
    <property type="protein sequence ID" value="CBN79260.1"/>
    <property type="molecule type" value="Genomic_DNA"/>
</dbReference>
<accession>D8LC77</accession>
<keyword evidence="5" id="KW-1185">Reference proteome</keyword>
<gene>
    <name evidence="4" type="ORF">Esi_0010_0216</name>
</gene>
<dbReference type="OrthoDB" id="71407at2759"/>
<feature type="domain" description="STI1/HOP DP" evidence="3">
    <location>
        <begin position="293"/>
        <end position="339"/>
    </location>
</feature>
<dbReference type="AlphaFoldDB" id="D8LC77"/>
<feature type="region of interest" description="Disordered" evidence="2">
    <location>
        <begin position="1"/>
        <end position="125"/>
    </location>
</feature>
<sequence length="349" mass="37411">MLKLGKQGSKDGAGVASRERLDWGALDEERKQKGPSLMEQMMAEAMAAKEVKSQEQRLEQSRDAKQTFGGGLKKGFLSRPTRTTAVSSAAPKKQNGGRRRQRGKESTSGAPPEVEGSIPVITGRKASSGGLEFDVSAEASSTTSDSLLLPEVQEAMKHSASNPLGGASGGGGGQEWLTPELLQKISEKPRLAAMLTDPRFSKAMELMSTSPKDALGMFESSAEARESFTELMSLLSKHFTAMGDAADEKAAAEEADRRRVADGPLAQEALRRAAEGVGVAATPATAEETATVDKVLQQPELRELLMDPGMQRVLQECGEPQELARYMRHPEFGPKLQLMAKAGLISFRP</sequence>